<protein>
    <submittedName>
        <fullName evidence="3">Uncharacterized protein</fullName>
    </submittedName>
</protein>
<keyword evidence="4" id="KW-1185">Reference proteome</keyword>
<gene>
    <name evidence="3" type="ORF">HOLleu_18981</name>
</gene>
<sequence length="210" mass="22649">MIFNNPNIYVQGNAQSDGRNGLHNTRLFASSQQSSRQPMPGDRRSLGVNPGRGEFTTAVLVVFSLGGFLFVCGIFMLFGGLGDNSKVLVGLGVASIIGGTFLSVMGWTLCFKLRCKRNQREPRPTLCTTTPQPVPQVTSVGPPPAYSPLAVTPEVRRENTIDSGSPLVSAQYHRHSSHGPTSSPDNLMEDQIVFNFPPPSYAEALKSRGV</sequence>
<proteinExistence type="predicted"/>
<keyword evidence="2" id="KW-0472">Membrane</keyword>
<dbReference type="AlphaFoldDB" id="A0A9Q1C4E1"/>
<evidence type="ECO:0000313" key="4">
    <source>
        <dbReference type="Proteomes" id="UP001152320"/>
    </source>
</evidence>
<dbReference type="EMBL" id="JAIZAY010000008">
    <property type="protein sequence ID" value="KAJ8038018.1"/>
    <property type="molecule type" value="Genomic_DNA"/>
</dbReference>
<evidence type="ECO:0000256" key="2">
    <source>
        <dbReference type="SAM" id="Phobius"/>
    </source>
</evidence>
<feature type="transmembrane region" description="Helical" evidence="2">
    <location>
        <begin position="87"/>
        <end position="110"/>
    </location>
</feature>
<reference evidence="3" key="1">
    <citation type="submission" date="2021-10" db="EMBL/GenBank/DDBJ databases">
        <title>Tropical sea cucumber genome reveals ecological adaptation and Cuvierian tubules defense mechanism.</title>
        <authorList>
            <person name="Chen T."/>
        </authorList>
    </citation>
    <scope>NUCLEOTIDE SEQUENCE</scope>
    <source>
        <strain evidence="3">Nanhai2018</strain>
        <tissue evidence="3">Muscle</tissue>
    </source>
</reference>
<accession>A0A9Q1C4E1</accession>
<organism evidence="3 4">
    <name type="scientific">Holothuria leucospilota</name>
    <name type="common">Black long sea cucumber</name>
    <name type="synonym">Mertensiothuria leucospilota</name>
    <dbReference type="NCBI Taxonomy" id="206669"/>
    <lineage>
        <taxon>Eukaryota</taxon>
        <taxon>Metazoa</taxon>
        <taxon>Echinodermata</taxon>
        <taxon>Eleutherozoa</taxon>
        <taxon>Echinozoa</taxon>
        <taxon>Holothuroidea</taxon>
        <taxon>Aspidochirotacea</taxon>
        <taxon>Aspidochirotida</taxon>
        <taxon>Holothuriidae</taxon>
        <taxon>Holothuria</taxon>
    </lineage>
</organism>
<feature type="region of interest" description="Disordered" evidence="1">
    <location>
        <begin position="170"/>
        <end position="190"/>
    </location>
</feature>
<keyword evidence="2" id="KW-1133">Transmembrane helix</keyword>
<feature type="region of interest" description="Disordered" evidence="1">
    <location>
        <begin position="122"/>
        <end position="149"/>
    </location>
</feature>
<name>A0A9Q1C4E1_HOLLE</name>
<evidence type="ECO:0000256" key="1">
    <source>
        <dbReference type="SAM" id="MobiDB-lite"/>
    </source>
</evidence>
<evidence type="ECO:0000313" key="3">
    <source>
        <dbReference type="EMBL" id="KAJ8038018.1"/>
    </source>
</evidence>
<keyword evidence="2" id="KW-0812">Transmembrane</keyword>
<feature type="compositionally biased region" description="Low complexity" evidence="1">
    <location>
        <begin position="124"/>
        <end position="140"/>
    </location>
</feature>
<comment type="caution">
    <text evidence="3">The sequence shown here is derived from an EMBL/GenBank/DDBJ whole genome shotgun (WGS) entry which is preliminary data.</text>
</comment>
<feature type="transmembrane region" description="Helical" evidence="2">
    <location>
        <begin position="58"/>
        <end position="81"/>
    </location>
</feature>
<dbReference type="Proteomes" id="UP001152320">
    <property type="component" value="Chromosome 8"/>
</dbReference>